<dbReference type="InterPro" id="IPR042115">
    <property type="entry name" value="PriA_3primeBD_sf"/>
</dbReference>
<dbReference type="Gene3D" id="3.40.1440.60">
    <property type="entry name" value="PriA, 3(prime) DNA-binding domain"/>
    <property type="match status" value="1"/>
</dbReference>
<evidence type="ECO:0000256" key="2">
    <source>
        <dbReference type="ARBA" id="ARBA00022840"/>
    </source>
</evidence>
<dbReference type="GO" id="GO:0006302">
    <property type="term" value="P:double-strand break repair"/>
    <property type="evidence" value="ECO:0007669"/>
    <property type="project" value="TreeGrafter"/>
</dbReference>
<keyword evidence="3" id="KW-0238">DNA-binding</keyword>
<dbReference type="InterPro" id="IPR041222">
    <property type="entry name" value="PriA_3primeBD"/>
</dbReference>
<dbReference type="FunFam" id="3.40.1440.60:FF:000001">
    <property type="entry name" value="Primosomal protein N"/>
    <property type="match status" value="1"/>
</dbReference>
<evidence type="ECO:0000256" key="1">
    <source>
        <dbReference type="ARBA" id="ARBA00022741"/>
    </source>
</evidence>
<dbReference type="InterPro" id="IPR027417">
    <property type="entry name" value="P-loop_NTPase"/>
</dbReference>
<dbReference type="Gene3D" id="3.40.50.300">
    <property type="entry name" value="P-loop containing nucleotide triphosphate hydrolases"/>
    <property type="match status" value="1"/>
</dbReference>
<feature type="domain" description="Primosomal protein N' 3' DNA-binding" evidence="4">
    <location>
        <begin position="8"/>
        <end position="103"/>
    </location>
</feature>
<reference evidence="5" key="1">
    <citation type="submission" date="2018-05" db="EMBL/GenBank/DDBJ databases">
        <authorList>
            <person name="Lanie J.A."/>
            <person name="Ng W.-L."/>
            <person name="Kazmierczak K.M."/>
            <person name="Andrzejewski T.M."/>
            <person name="Davidsen T.M."/>
            <person name="Wayne K.J."/>
            <person name="Tettelin H."/>
            <person name="Glass J.I."/>
            <person name="Rusch D."/>
            <person name="Podicherti R."/>
            <person name="Tsui H.-C.T."/>
            <person name="Winkler M.E."/>
        </authorList>
    </citation>
    <scope>NUCLEOTIDE SEQUENCE</scope>
</reference>
<accession>A0A382ULT6</accession>
<dbReference type="GO" id="GO:0005524">
    <property type="term" value="F:ATP binding"/>
    <property type="evidence" value="ECO:0007669"/>
    <property type="project" value="UniProtKB-KW"/>
</dbReference>
<dbReference type="GO" id="GO:0006270">
    <property type="term" value="P:DNA replication initiation"/>
    <property type="evidence" value="ECO:0007669"/>
    <property type="project" value="TreeGrafter"/>
</dbReference>
<feature type="non-terminal residue" evidence="5">
    <location>
        <position position="1"/>
    </location>
</feature>
<gene>
    <name evidence="5" type="ORF">METZ01_LOCUS388090</name>
</gene>
<sequence>VNKDSIIKVALNTPVARLFDYLPADDIPPRPGQRIRVPFGSSQRIGVVATVTDSTTLPRARLRRALEILDDQPLLGLELMGLLEWSAGYYLHPLGEVIAAALPAILRRGGQAGLEKNILWRITSAGLDADLEALASRAPAQAKVLREIATAPAGFTRSEMRQLATGWQRIATALERKGWLIQEEALPEASPSLPLEPPPRLNERQAAALEEVQDQGFRAYLLEGVTGSGKTEVYLG</sequence>
<dbReference type="GO" id="GO:0043138">
    <property type="term" value="F:3'-5' DNA helicase activity"/>
    <property type="evidence" value="ECO:0007669"/>
    <property type="project" value="TreeGrafter"/>
</dbReference>
<evidence type="ECO:0000256" key="3">
    <source>
        <dbReference type="ARBA" id="ARBA00023125"/>
    </source>
</evidence>
<dbReference type="SUPFAM" id="SSF52540">
    <property type="entry name" value="P-loop containing nucleoside triphosphate hydrolases"/>
    <property type="match status" value="1"/>
</dbReference>
<dbReference type="PANTHER" id="PTHR30580">
    <property type="entry name" value="PRIMOSOMAL PROTEIN N"/>
    <property type="match status" value="1"/>
</dbReference>
<protein>
    <recommendedName>
        <fullName evidence="4">Primosomal protein N' 3' DNA-binding domain-containing protein</fullName>
    </recommendedName>
</protein>
<dbReference type="GO" id="GO:0003677">
    <property type="term" value="F:DNA binding"/>
    <property type="evidence" value="ECO:0007669"/>
    <property type="project" value="UniProtKB-KW"/>
</dbReference>
<feature type="non-terminal residue" evidence="5">
    <location>
        <position position="236"/>
    </location>
</feature>
<dbReference type="EMBL" id="UINC01145230">
    <property type="protein sequence ID" value="SVD35236.1"/>
    <property type="molecule type" value="Genomic_DNA"/>
</dbReference>
<dbReference type="PANTHER" id="PTHR30580:SF0">
    <property type="entry name" value="PRIMOSOMAL PROTEIN N"/>
    <property type="match status" value="1"/>
</dbReference>
<keyword evidence="2" id="KW-0067">ATP-binding</keyword>
<dbReference type="AlphaFoldDB" id="A0A382ULT6"/>
<name>A0A382ULT6_9ZZZZ</name>
<dbReference type="Pfam" id="PF17764">
    <property type="entry name" value="PriA_3primeBD"/>
    <property type="match status" value="1"/>
</dbReference>
<evidence type="ECO:0000259" key="4">
    <source>
        <dbReference type="Pfam" id="PF17764"/>
    </source>
</evidence>
<organism evidence="5">
    <name type="scientific">marine metagenome</name>
    <dbReference type="NCBI Taxonomy" id="408172"/>
    <lineage>
        <taxon>unclassified sequences</taxon>
        <taxon>metagenomes</taxon>
        <taxon>ecological metagenomes</taxon>
    </lineage>
</organism>
<evidence type="ECO:0000313" key="5">
    <source>
        <dbReference type="EMBL" id="SVD35236.1"/>
    </source>
</evidence>
<proteinExistence type="predicted"/>
<keyword evidence="1" id="KW-0547">Nucleotide-binding</keyword>
<dbReference type="GO" id="GO:0006310">
    <property type="term" value="P:DNA recombination"/>
    <property type="evidence" value="ECO:0007669"/>
    <property type="project" value="TreeGrafter"/>
</dbReference>